<dbReference type="SUPFAM" id="SSF100950">
    <property type="entry name" value="NagB/RpiA/CoA transferase-like"/>
    <property type="match status" value="1"/>
</dbReference>
<reference evidence="3" key="2">
    <citation type="submission" date="2020-09" db="EMBL/GenBank/DDBJ databases">
        <authorList>
            <person name="Sun Q."/>
            <person name="Zhou Y."/>
        </authorList>
    </citation>
    <scope>NUCLEOTIDE SEQUENCE</scope>
    <source>
        <strain evidence="3">CGMCC 1.15290</strain>
    </source>
</reference>
<dbReference type="InterPro" id="IPR003737">
    <property type="entry name" value="GlcNAc_PI_deacetylase-related"/>
</dbReference>
<sequence>MVDSFEKVPCFIYDNSKQGSIAIAKTIAALIKAKEQENKPCVLGLATGSSPKQLYAELVRMHREEGLSFKHVTTFNLDEYYPIDADALQSYKRFMHTNLFNHIDILPQNIHIPDGSIPKDQVKAHCVAYEAAIEAAGGIDLQVLGIGNNGHIGFNEPGSNLFSKTRLITLDNSTRLANSFEFTSVSQVPRLAITMGISTILKARKIILMAWGPLKAPVVQMAAEGAVTDHVPASLLQHHDDVSFFMDTAAATELTRNKSPWLTGDCEWSTDMIKKAVTQMALKLNKPVLSLTDRDYNDFGLSDLLVEKGEAYGVNLQVYYMLRDSITGWPGGKPNAVIPHHPERSTPYPKKAIIFSPHPDDDIISMGGTFQRLHDQGHEVHVAYQTSGNIAVTDEFVTRFLDFAVGFEDMFGINSEMSQKILQEARVFLQSKKSNQIDTPEIRAIKGLIRRCEAKATCRYVGLTDDKAHFMNLPFYETGAIEKKPMGEEDIVLTMALLRSIKPQQIYCAGDLADPHGTHKVCLDIIFESMRRLKEAGDEWIKECWVWLYKGAWQEWDISEIEMAIPMSPDQVMKKRFGIFIHQSQKDAVPFQGSDSREFWQRAEERNANTANIYAQLGLTQYAAMEAFRRWHY</sequence>
<dbReference type="NCBIfam" id="NF002557">
    <property type="entry name" value="PRK02122.1"/>
    <property type="match status" value="1"/>
</dbReference>
<dbReference type="EC" id="3.5.99.6" evidence="1"/>
<evidence type="ECO:0000313" key="4">
    <source>
        <dbReference type="Proteomes" id="UP000627292"/>
    </source>
</evidence>
<dbReference type="AlphaFoldDB" id="A0A917J1Q4"/>
<dbReference type="CDD" id="cd01399">
    <property type="entry name" value="GlcN6P_deaminase"/>
    <property type="match status" value="1"/>
</dbReference>
<comment type="caution">
    <text evidence="3">The sequence shown here is derived from an EMBL/GenBank/DDBJ whole genome shotgun (WGS) entry which is preliminary data.</text>
</comment>
<dbReference type="PROSITE" id="PS01161">
    <property type="entry name" value="GLC_GALNAC_ISOMERASE"/>
    <property type="match status" value="1"/>
</dbReference>
<evidence type="ECO:0000313" key="3">
    <source>
        <dbReference type="EMBL" id="GGH74818.1"/>
    </source>
</evidence>
<name>A0A917J1Q4_9BACT</name>
<dbReference type="GO" id="GO:0005975">
    <property type="term" value="P:carbohydrate metabolic process"/>
    <property type="evidence" value="ECO:0007669"/>
    <property type="project" value="InterPro"/>
</dbReference>
<evidence type="ECO:0000256" key="1">
    <source>
        <dbReference type="NCBIfam" id="TIGR00502"/>
    </source>
</evidence>
<dbReference type="InterPro" id="IPR018321">
    <property type="entry name" value="Glucosamine6P_isomerase_CS"/>
</dbReference>
<accession>A0A917J1Q4</accession>
<dbReference type="Proteomes" id="UP000627292">
    <property type="component" value="Unassembled WGS sequence"/>
</dbReference>
<gene>
    <name evidence="3" type="ORF">GCM10011379_37780</name>
</gene>
<keyword evidence="4" id="KW-1185">Reference proteome</keyword>
<dbReference type="RefSeq" id="WP_188955244.1">
    <property type="nucleotide sequence ID" value="NZ_BMIB01000004.1"/>
</dbReference>
<dbReference type="PANTHER" id="PTHR42892">
    <property type="entry name" value="GLUCOSAMINE-6-PHOSPHATE DEAMINASE-LIKE PROTEIN BT_0258-RELATED"/>
    <property type="match status" value="1"/>
</dbReference>
<dbReference type="InterPro" id="IPR052960">
    <property type="entry name" value="GlcN6P_deaminase-like"/>
</dbReference>
<proteinExistence type="predicted"/>
<dbReference type="Gene3D" id="3.40.50.1360">
    <property type="match status" value="1"/>
</dbReference>
<dbReference type="PANTHER" id="PTHR42892:SF1">
    <property type="entry name" value="GLUCOSAMINE-6-PHOSPHATE ISOMERASE"/>
    <property type="match status" value="1"/>
</dbReference>
<dbReference type="InterPro" id="IPR024078">
    <property type="entry name" value="LmbE-like_dom_sf"/>
</dbReference>
<dbReference type="InterPro" id="IPR004547">
    <property type="entry name" value="Glucosamine6P_isomerase"/>
</dbReference>
<organism evidence="3 4">
    <name type="scientific">Filimonas zeae</name>
    <dbReference type="NCBI Taxonomy" id="1737353"/>
    <lineage>
        <taxon>Bacteria</taxon>
        <taxon>Pseudomonadati</taxon>
        <taxon>Bacteroidota</taxon>
        <taxon>Chitinophagia</taxon>
        <taxon>Chitinophagales</taxon>
        <taxon>Chitinophagaceae</taxon>
        <taxon>Filimonas</taxon>
    </lineage>
</organism>
<dbReference type="InterPro" id="IPR006148">
    <property type="entry name" value="Glc/Gal-6P_isomerase"/>
</dbReference>
<dbReference type="Pfam" id="PF01182">
    <property type="entry name" value="Glucosamine_iso"/>
    <property type="match status" value="1"/>
</dbReference>
<dbReference type="Gene3D" id="3.40.50.10320">
    <property type="entry name" value="LmbE-like"/>
    <property type="match status" value="1"/>
</dbReference>
<dbReference type="Pfam" id="PF02585">
    <property type="entry name" value="PIG-L"/>
    <property type="match status" value="1"/>
</dbReference>
<dbReference type="GO" id="GO:0004342">
    <property type="term" value="F:glucosamine-6-phosphate deaminase activity"/>
    <property type="evidence" value="ECO:0007669"/>
    <property type="project" value="UniProtKB-UniRule"/>
</dbReference>
<dbReference type="InterPro" id="IPR037171">
    <property type="entry name" value="NagB/RpiA_transferase-like"/>
</dbReference>
<dbReference type="NCBIfam" id="TIGR00502">
    <property type="entry name" value="nagB"/>
    <property type="match status" value="1"/>
</dbReference>
<protein>
    <recommendedName>
        <fullName evidence="1">Glucosamine-6-phosphate deaminase</fullName>
        <ecNumber evidence="1">3.5.99.6</ecNumber>
    </recommendedName>
</protein>
<dbReference type="SUPFAM" id="SSF102588">
    <property type="entry name" value="LmbE-like"/>
    <property type="match status" value="1"/>
</dbReference>
<evidence type="ECO:0000259" key="2">
    <source>
        <dbReference type="Pfam" id="PF01182"/>
    </source>
</evidence>
<feature type="domain" description="Glucosamine/galactosamine-6-phosphate isomerase" evidence="2">
    <location>
        <begin position="20"/>
        <end position="240"/>
    </location>
</feature>
<dbReference type="GO" id="GO:0006046">
    <property type="term" value="P:N-acetylglucosamine catabolic process"/>
    <property type="evidence" value="ECO:0007669"/>
    <property type="project" value="UniProtKB-UniRule"/>
</dbReference>
<dbReference type="EMBL" id="BMIB01000004">
    <property type="protein sequence ID" value="GGH74818.1"/>
    <property type="molecule type" value="Genomic_DNA"/>
</dbReference>
<reference evidence="3" key="1">
    <citation type="journal article" date="2014" name="Int. J. Syst. Evol. Microbiol.">
        <title>Complete genome sequence of Corynebacterium casei LMG S-19264T (=DSM 44701T), isolated from a smear-ripened cheese.</title>
        <authorList>
            <consortium name="US DOE Joint Genome Institute (JGI-PGF)"/>
            <person name="Walter F."/>
            <person name="Albersmeier A."/>
            <person name="Kalinowski J."/>
            <person name="Ruckert C."/>
        </authorList>
    </citation>
    <scope>NUCLEOTIDE SEQUENCE</scope>
    <source>
        <strain evidence="3">CGMCC 1.15290</strain>
    </source>
</reference>